<evidence type="ECO:0000256" key="3">
    <source>
        <dbReference type="ARBA" id="ARBA00023136"/>
    </source>
</evidence>
<evidence type="ECO:0000259" key="6">
    <source>
        <dbReference type="SMART" id="SM00409"/>
    </source>
</evidence>
<protein>
    <recommendedName>
        <fullName evidence="6">Immunoglobulin domain-containing protein</fullName>
    </recommendedName>
</protein>
<keyword evidence="8" id="KW-1185">Reference proteome</keyword>
<evidence type="ECO:0000256" key="4">
    <source>
        <dbReference type="ARBA" id="ARBA00023180"/>
    </source>
</evidence>
<dbReference type="InterPro" id="IPR015631">
    <property type="entry name" value="CD2/SLAM_rcpt"/>
</dbReference>
<dbReference type="GO" id="GO:0016020">
    <property type="term" value="C:membrane"/>
    <property type="evidence" value="ECO:0007669"/>
    <property type="project" value="UniProtKB-SubCell"/>
</dbReference>
<reference evidence="8" key="1">
    <citation type="submission" date="2013-03" db="EMBL/GenBank/DDBJ databases">
        <authorList>
            <person name="Jeffery W."/>
            <person name="Warren W."/>
            <person name="Wilson R.K."/>
        </authorList>
    </citation>
    <scope>NUCLEOTIDE SEQUENCE</scope>
    <source>
        <strain evidence="8">female</strain>
    </source>
</reference>
<feature type="transmembrane region" description="Helical" evidence="5">
    <location>
        <begin position="189"/>
        <end position="209"/>
    </location>
</feature>
<reference evidence="7" key="4">
    <citation type="submission" date="2025-09" db="UniProtKB">
        <authorList>
            <consortium name="Ensembl"/>
        </authorList>
    </citation>
    <scope>IDENTIFICATION</scope>
</reference>
<evidence type="ECO:0000256" key="2">
    <source>
        <dbReference type="ARBA" id="ARBA00022729"/>
    </source>
</evidence>
<dbReference type="InParanoid" id="A0A3B1IYF0"/>
<dbReference type="STRING" id="7994.ENSAMXP00000034948"/>
<dbReference type="AlphaFoldDB" id="A0A3B1IYF0"/>
<dbReference type="SMART" id="SM00409">
    <property type="entry name" value="IG"/>
    <property type="match status" value="1"/>
</dbReference>
<organism evidence="7 8">
    <name type="scientific">Astyanax mexicanus</name>
    <name type="common">Blind cave fish</name>
    <name type="synonym">Astyanax fasciatus mexicanus</name>
    <dbReference type="NCBI Taxonomy" id="7994"/>
    <lineage>
        <taxon>Eukaryota</taxon>
        <taxon>Metazoa</taxon>
        <taxon>Chordata</taxon>
        <taxon>Craniata</taxon>
        <taxon>Vertebrata</taxon>
        <taxon>Euteleostomi</taxon>
        <taxon>Actinopterygii</taxon>
        <taxon>Neopterygii</taxon>
        <taxon>Teleostei</taxon>
        <taxon>Ostariophysi</taxon>
        <taxon>Characiformes</taxon>
        <taxon>Characoidei</taxon>
        <taxon>Acestrorhamphidae</taxon>
        <taxon>Acestrorhamphinae</taxon>
        <taxon>Astyanax</taxon>
    </lineage>
</organism>
<dbReference type="PANTHER" id="PTHR12080">
    <property type="entry name" value="SIGNALING LYMPHOCYTIC ACTIVATION MOLECULE"/>
    <property type="match status" value="1"/>
</dbReference>
<dbReference type="GeneTree" id="ENSGT01120000272831"/>
<sequence>FFTNHLQIIGSSDVFRVVGDSVQLEINGSVSEFDEFFWVFSGSVPVLKYYKQYKDFKPSPRYKDRVEFIEETCSLTLKNLQKTDNGLYEVKASNTEKTTTLCAHRLSVLGNYNRADPCDITLTCRGHDLSINSTCYKKKTCKEKEVTSPGGVALSLSVWDSIIICNHSNSASWKQENIIIALTHLCADIGYALCFSLVSVFYFILFIHCASQFFSVFRQKGNVCQGCQKIILNLQIFSCISITHLPYCFLCIFCYKL</sequence>
<keyword evidence="5" id="KW-1133">Transmembrane helix</keyword>
<dbReference type="InterPro" id="IPR013106">
    <property type="entry name" value="Ig_V-set"/>
</dbReference>
<evidence type="ECO:0000313" key="7">
    <source>
        <dbReference type="Ensembl" id="ENSAMXP00000034948.1"/>
    </source>
</evidence>
<dbReference type="PANTHER" id="PTHR12080:SF56">
    <property type="entry name" value="NATURAL KILLER CELL RECEPTOR 2B4"/>
    <property type="match status" value="1"/>
</dbReference>
<keyword evidence="5" id="KW-0812">Transmembrane</keyword>
<name>A0A3B1IYF0_ASTMX</name>
<proteinExistence type="predicted"/>
<reference evidence="7" key="3">
    <citation type="submission" date="2025-08" db="UniProtKB">
        <authorList>
            <consortium name="Ensembl"/>
        </authorList>
    </citation>
    <scope>IDENTIFICATION</scope>
</reference>
<dbReference type="SUPFAM" id="SSF48726">
    <property type="entry name" value="Immunoglobulin"/>
    <property type="match status" value="1"/>
</dbReference>
<evidence type="ECO:0000256" key="5">
    <source>
        <dbReference type="SAM" id="Phobius"/>
    </source>
</evidence>
<reference evidence="8" key="2">
    <citation type="journal article" date="2014" name="Nat. Commun.">
        <title>The cavefish genome reveals candidate genes for eye loss.</title>
        <authorList>
            <person name="McGaugh S.E."/>
            <person name="Gross J.B."/>
            <person name="Aken B."/>
            <person name="Blin M."/>
            <person name="Borowsky R."/>
            <person name="Chalopin D."/>
            <person name="Hinaux H."/>
            <person name="Jeffery W.R."/>
            <person name="Keene A."/>
            <person name="Ma L."/>
            <person name="Minx P."/>
            <person name="Murphy D."/>
            <person name="O'Quin K.E."/>
            <person name="Retaux S."/>
            <person name="Rohner N."/>
            <person name="Searle S.M."/>
            <person name="Stahl B.A."/>
            <person name="Tabin C."/>
            <person name="Volff J.N."/>
            <person name="Yoshizawa M."/>
            <person name="Warren W.C."/>
        </authorList>
    </citation>
    <scope>NUCLEOTIDE SEQUENCE [LARGE SCALE GENOMIC DNA]</scope>
    <source>
        <strain evidence="8">female</strain>
    </source>
</reference>
<dbReference type="Ensembl" id="ENSAMXT00000033485.1">
    <property type="protein sequence ID" value="ENSAMXP00000034948.1"/>
    <property type="gene ID" value="ENSAMXG00000037859.1"/>
</dbReference>
<feature type="domain" description="Immunoglobulin" evidence="6">
    <location>
        <begin position="11"/>
        <end position="109"/>
    </location>
</feature>
<dbReference type="Bgee" id="ENSAMXG00000037859">
    <property type="expression patterns" value="Expressed in liver and 5 other cell types or tissues"/>
</dbReference>
<dbReference type="Proteomes" id="UP000018467">
    <property type="component" value="Unassembled WGS sequence"/>
</dbReference>
<accession>A0A3B1IYF0</accession>
<keyword evidence="3 5" id="KW-0472">Membrane</keyword>
<dbReference type="Pfam" id="PF07686">
    <property type="entry name" value="V-set"/>
    <property type="match status" value="1"/>
</dbReference>
<dbReference type="InterPro" id="IPR036179">
    <property type="entry name" value="Ig-like_dom_sf"/>
</dbReference>
<keyword evidence="2" id="KW-0732">Signal</keyword>
<dbReference type="InterPro" id="IPR003599">
    <property type="entry name" value="Ig_sub"/>
</dbReference>
<feature type="transmembrane region" description="Helical" evidence="5">
    <location>
        <begin position="230"/>
        <end position="255"/>
    </location>
</feature>
<evidence type="ECO:0000256" key="1">
    <source>
        <dbReference type="ARBA" id="ARBA00004370"/>
    </source>
</evidence>
<evidence type="ECO:0000313" key="8">
    <source>
        <dbReference type="Proteomes" id="UP000018467"/>
    </source>
</evidence>
<comment type="subcellular location">
    <subcellularLocation>
        <location evidence="1">Membrane</location>
    </subcellularLocation>
</comment>
<keyword evidence="4" id="KW-0325">Glycoprotein</keyword>
<dbReference type="InterPro" id="IPR013783">
    <property type="entry name" value="Ig-like_fold"/>
</dbReference>
<dbReference type="Gene3D" id="2.60.40.10">
    <property type="entry name" value="Immunoglobulins"/>
    <property type="match status" value="1"/>
</dbReference>